<comment type="caution">
    <text evidence="1">The sequence shown here is derived from an EMBL/GenBank/DDBJ whole genome shotgun (WGS) entry which is preliminary data.</text>
</comment>
<organism evidence="1 2">
    <name type="scientific">Kineococcus endophyticus</name>
    <dbReference type="NCBI Taxonomy" id="1181883"/>
    <lineage>
        <taxon>Bacteria</taxon>
        <taxon>Bacillati</taxon>
        <taxon>Actinomycetota</taxon>
        <taxon>Actinomycetes</taxon>
        <taxon>Kineosporiales</taxon>
        <taxon>Kineosporiaceae</taxon>
        <taxon>Kineococcus</taxon>
    </lineage>
</organism>
<name>A0ABV3P0K2_9ACTN</name>
<dbReference type="RefSeq" id="WP_367635747.1">
    <property type="nucleotide sequence ID" value="NZ_JBFNQN010000001.1"/>
</dbReference>
<reference evidence="1 2" key="1">
    <citation type="submission" date="2024-07" db="EMBL/GenBank/DDBJ databases">
        <authorList>
            <person name="Thanompreechachai J."/>
            <person name="Duangmal K."/>
        </authorList>
    </citation>
    <scope>NUCLEOTIDE SEQUENCE [LARGE SCALE GENOMIC DNA]</scope>
    <source>
        <strain evidence="1 2">KCTC 19886</strain>
    </source>
</reference>
<keyword evidence="2" id="KW-1185">Reference proteome</keyword>
<protein>
    <submittedName>
        <fullName evidence="1">DUF1684 domain-containing protein</fullName>
    </submittedName>
</protein>
<dbReference type="InterPro" id="IPR012467">
    <property type="entry name" value="DUF1684"/>
</dbReference>
<dbReference type="Proteomes" id="UP001555826">
    <property type="component" value="Unassembled WGS sequence"/>
</dbReference>
<gene>
    <name evidence="1" type="ORF">AB1207_00100</name>
</gene>
<dbReference type="Pfam" id="PF07920">
    <property type="entry name" value="DUF1684"/>
    <property type="match status" value="1"/>
</dbReference>
<evidence type="ECO:0000313" key="1">
    <source>
        <dbReference type="EMBL" id="MEW9263139.1"/>
    </source>
</evidence>
<dbReference type="PANTHER" id="PTHR41913:SF1">
    <property type="entry name" value="DUF1684 DOMAIN-CONTAINING PROTEIN"/>
    <property type="match status" value="1"/>
</dbReference>
<proteinExistence type="predicted"/>
<dbReference type="PANTHER" id="PTHR41913">
    <property type="entry name" value="DUF1684 DOMAIN-CONTAINING PROTEIN"/>
    <property type="match status" value="1"/>
</dbReference>
<sequence length="262" mass="27698">MTTTTIDEGTLDAARTAWDAWRQERTATLSTPHGWLSLTGLHWLDTDAAAVEGLPGRWASVDGGVEVTAGAAEGIVHDGAPVDGTVRIDTAEGAPGTLVEVGERRVEVMQRSGNHALRVRDPQSPTRAAFTGVPVFEFSERYVVPAEFVPHEQAQDVVTGAVVEGLQHHHRAVGVVRFELDGPQQLTVFAGGTALFTDATSGVTTTGTTRSVPVPTTPGPVVLDLNRAQNLPCAFTDFATCPLPPAENRLTVPVAAGEKDPR</sequence>
<accession>A0ABV3P0K2</accession>
<evidence type="ECO:0000313" key="2">
    <source>
        <dbReference type="Proteomes" id="UP001555826"/>
    </source>
</evidence>
<dbReference type="EMBL" id="JBFNQN010000001">
    <property type="protein sequence ID" value="MEW9263139.1"/>
    <property type="molecule type" value="Genomic_DNA"/>
</dbReference>